<name>A0A7V3E8R6_9BACT</name>
<sequence length="408" mass="47678">MNKIAEEYVKLALNIGRYDKDFIDAYYGPESWRPQQDSVVFNESVYEQLNSKVNSLLDEMESLSVYNATELEKLRYRYLYKQLLACKTKIFMLNGVSLSFDEEARALYDTDVPAHDEKFFKSAIEELDKVLPGKGTIAERVQKFKERFRIPEERLKSVFDAAIKECRERTLKNIQLPPTENFTVEFVKNKPWGAYNWYKGNFYSVIQVNTDLPVYIDRAVDLAAHEGYPGHHVYNALLEWNLYRQKEWVEFSVYVLFSPQSLIAEGTANYGIQVAFPGNERIKFEKEVLFPLAGLDSNQAELYYKVLELQKNLSYAGNEAARNFIDGKWNEQQAVDWLVKYSLRSKESAMKYLDFIKQYRTYVINYNVGQDIIKNYIERNGGTENNPTKRWELFKYLLSTPQTPGGLK</sequence>
<comment type="caution">
    <text evidence="1">The sequence shown here is derived from an EMBL/GenBank/DDBJ whole genome shotgun (WGS) entry which is preliminary data.</text>
</comment>
<evidence type="ECO:0008006" key="2">
    <source>
        <dbReference type="Google" id="ProtNLM"/>
    </source>
</evidence>
<proteinExistence type="predicted"/>
<accession>A0A7V3E8R6</accession>
<dbReference type="EMBL" id="DSUJ01000011">
    <property type="protein sequence ID" value="HFI92554.1"/>
    <property type="molecule type" value="Genomic_DNA"/>
</dbReference>
<reference evidence="1" key="1">
    <citation type="journal article" date="2020" name="mSystems">
        <title>Genome- and Community-Level Interaction Insights into Carbon Utilization and Element Cycling Functions of Hydrothermarchaeota in Hydrothermal Sediment.</title>
        <authorList>
            <person name="Zhou Z."/>
            <person name="Liu Y."/>
            <person name="Xu W."/>
            <person name="Pan J."/>
            <person name="Luo Z.H."/>
            <person name="Li M."/>
        </authorList>
    </citation>
    <scope>NUCLEOTIDE SEQUENCE [LARGE SCALE GENOMIC DNA]</scope>
    <source>
        <strain evidence="1">SpSt-479</strain>
    </source>
</reference>
<evidence type="ECO:0000313" key="1">
    <source>
        <dbReference type="EMBL" id="HFI92554.1"/>
    </source>
</evidence>
<gene>
    <name evidence="1" type="ORF">ENS31_13635</name>
</gene>
<organism evidence="1">
    <name type="scientific">Ignavibacterium album</name>
    <dbReference type="NCBI Taxonomy" id="591197"/>
    <lineage>
        <taxon>Bacteria</taxon>
        <taxon>Pseudomonadati</taxon>
        <taxon>Ignavibacteriota</taxon>
        <taxon>Ignavibacteria</taxon>
        <taxon>Ignavibacteriales</taxon>
        <taxon>Ignavibacteriaceae</taxon>
        <taxon>Ignavibacterium</taxon>
    </lineage>
</organism>
<protein>
    <recommendedName>
        <fullName evidence="2">DUF885 domain-containing protein</fullName>
    </recommendedName>
</protein>
<dbReference type="AlphaFoldDB" id="A0A7V3E8R6"/>